<dbReference type="Pfam" id="PF01408">
    <property type="entry name" value="GFO_IDH_MocA"/>
    <property type="match status" value="1"/>
</dbReference>
<dbReference type="EMBL" id="DVHN01000134">
    <property type="protein sequence ID" value="HIR89351.1"/>
    <property type="molecule type" value="Genomic_DNA"/>
</dbReference>
<organism evidence="5 6">
    <name type="scientific">Candidatus Fimimorpha faecalis</name>
    <dbReference type="NCBI Taxonomy" id="2840824"/>
    <lineage>
        <taxon>Bacteria</taxon>
        <taxon>Bacillati</taxon>
        <taxon>Bacillota</taxon>
        <taxon>Clostridia</taxon>
        <taxon>Eubacteriales</taxon>
        <taxon>Candidatus Fimimorpha</taxon>
    </lineage>
</organism>
<name>A0A9D1EG13_9FIRM</name>
<evidence type="ECO:0000259" key="3">
    <source>
        <dbReference type="Pfam" id="PF01408"/>
    </source>
</evidence>
<dbReference type="InterPro" id="IPR000683">
    <property type="entry name" value="Gfo/Idh/MocA-like_OxRdtase_N"/>
</dbReference>
<accession>A0A9D1EG13</accession>
<feature type="domain" description="GFO/IDH/MocA-like oxidoreductase" evidence="4">
    <location>
        <begin position="130"/>
        <end position="247"/>
    </location>
</feature>
<evidence type="ECO:0000313" key="6">
    <source>
        <dbReference type="Proteomes" id="UP000824201"/>
    </source>
</evidence>
<dbReference type="InterPro" id="IPR036291">
    <property type="entry name" value="NAD(P)-bd_dom_sf"/>
</dbReference>
<dbReference type="PANTHER" id="PTHR22604">
    <property type="entry name" value="OXIDOREDUCTASES"/>
    <property type="match status" value="1"/>
</dbReference>
<comment type="caution">
    <text evidence="5">The sequence shown here is derived from an EMBL/GenBank/DDBJ whole genome shotgun (WGS) entry which is preliminary data.</text>
</comment>
<dbReference type="SUPFAM" id="SSF55347">
    <property type="entry name" value="Glyceraldehyde-3-phosphate dehydrogenase-like, C-terminal domain"/>
    <property type="match status" value="1"/>
</dbReference>
<sequence length="329" mass="37559">MKQYRWVSLGCGDIAQQIAQAMEQKNTTLYGVANRTYEKAVAFAEKYHIPNVYKKIEDVFIDDDVDVVYIATPHNTHISYILEALKHGKHVLCEKSVTLNSQELMQAVELAKEKNLVLAEAMTIYHMPLYKKLSQIIKTGKLGELRFIQMNFGSYKEYDGTNRFFNPNLAGGALLDIGVYALSFVRWFMTETPNQIVSQVKLAPTGVDEQAGILLMNEKQEMATVSLSLRAKQPKRGMVAFEKGYIEIYNYPRGKEAVITYTDSSEKEVIQEQDSVLALCYEVNDMEQTIAQGNPFDSENPMHLDYTIDVMNIMTKLRNDWGLKYPEEE</sequence>
<evidence type="ECO:0000259" key="4">
    <source>
        <dbReference type="Pfam" id="PF22725"/>
    </source>
</evidence>
<keyword evidence="2" id="KW-0560">Oxidoreductase</keyword>
<dbReference type="Gene3D" id="3.40.50.720">
    <property type="entry name" value="NAD(P)-binding Rossmann-like Domain"/>
    <property type="match status" value="1"/>
</dbReference>
<dbReference type="Pfam" id="PF22725">
    <property type="entry name" value="GFO_IDH_MocA_C3"/>
    <property type="match status" value="1"/>
</dbReference>
<gene>
    <name evidence="5" type="ORF">IAC96_10400</name>
</gene>
<evidence type="ECO:0000256" key="2">
    <source>
        <dbReference type="ARBA" id="ARBA00023002"/>
    </source>
</evidence>
<dbReference type="Proteomes" id="UP000824201">
    <property type="component" value="Unassembled WGS sequence"/>
</dbReference>
<dbReference type="AlphaFoldDB" id="A0A9D1EG13"/>
<reference evidence="5" key="2">
    <citation type="journal article" date="2021" name="PeerJ">
        <title>Extensive microbial diversity within the chicken gut microbiome revealed by metagenomics and culture.</title>
        <authorList>
            <person name="Gilroy R."/>
            <person name="Ravi A."/>
            <person name="Getino M."/>
            <person name="Pursley I."/>
            <person name="Horton D.L."/>
            <person name="Alikhan N.F."/>
            <person name="Baker D."/>
            <person name="Gharbi K."/>
            <person name="Hall N."/>
            <person name="Watson M."/>
            <person name="Adriaenssens E.M."/>
            <person name="Foster-Nyarko E."/>
            <person name="Jarju S."/>
            <person name="Secka A."/>
            <person name="Antonio M."/>
            <person name="Oren A."/>
            <person name="Chaudhuri R.R."/>
            <person name="La Ragione R."/>
            <person name="Hildebrand F."/>
            <person name="Pallen M.J."/>
        </authorList>
    </citation>
    <scope>NUCLEOTIDE SEQUENCE</scope>
    <source>
        <strain evidence="5">ChiW13-3771</strain>
    </source>
</reference>
<reference evidence="5" key="1">
    <citation type="submission" date="2020-10" db="EMBL/GenBank/DDBJ databases">
        <authorList>
            <person name="Gilroy R."/>
        </authorList>
    </citation>
    <scope>NUCLEOTIDE SEQUENCE</scope>
    <source>
        <strain evidence="5">ChiW13-3771</strain>
    </source>
</reference>
<protein>
    <submittedName>
        <fullName evidence="5">Gfo/Idh/MocA family oxidoreductase</fullName>
    </submittedName>
</protein>
<dbReference type="GO" id="GO:0000166">
    <property type="term" value="F:nucleotide binding"/>
    <property type="evidence" value="ECO:0007669"/>
    <property type="project" value="InterPro"/>
</dbReference>
<dbReference type="InterPro" id="IPR055170">
    <property type="entry name" value="GFO_IDH_MocA-like_dom"/>
</dbReference>
<dbReference type="PANTHER" id="PTHR22604:SF105">
    <property type="entry name" value="TRANS-1,2-DIHYDROBENZENE-1,2-DIOL DEHYDROGENASE"/>
    <property type="match status" value="1"/>
</dbReference>
<proteinExistence type="inferred from homology"/>
<comment type="similarity">
    <text evidence="1">Belongs to the Gfo/Idh/MocA family.</text>
</comment>
<dbReference type="Gene3D" id="3.30.360.10">
    <property type="entry name" value="Dihydrodipicolinate Reductase, domain 2"/>
    <property type="match status" value="1"/>
</dbReference>
<evidence type="ECO:0000313" key="5">
    <source>
        <dbReference type="EMBL" id="HIR89351.1"/>
    </source>
</evidence>
<dbReference type="InterPro" id="IPR050984">
    <property type="entry name" value="Gfo/Idh/MocA_domain"/>
</dbReference>
<dbReference type="GO" id="GO:0016491">
    <property type="term" value="F:oxidoreductase activity"/>
    <property type="evidence" value="ECO:0007669"/>
    <property type="project" value="UniProtKB-KW"/>
</dbReference>
<dbReference type="SUPFAM" id="SSF51735">
    <property type="entry name" value="NAD(P)-binding Rossmann-fold domains"/>
    <property type="match status" value="1"/>
</dbReference>
<evidence type="ECO:0000256" key="1">
    <source>
        <dbReference type="ARBA" id="ARBA00010928"/>
    </source>
</evidence>
<feature type="domain" description="Gfo/Idh/MocA-like oxidoreductase N-terminal" evidence="3">
    <location>
        <begin position="6"/>
        <end position="119"/>
    </location>
</feature>